<keyword evidence="3 4" id="KW-0732">Signal</keyword>
<proteinExistence type="inferred from homology"/>
<comment type="subcellular location">
    <subcellularLocation>
        <location evidence="1">Periplasm</location>
    </subcellularLocation>
</comment>
<sequence length="400" mass="42420">MKTTYAAALSAVALIGLAGCVANNPKGAEAIAVESTAAECKVATATATSGNISFNVKNSGDQVTEFYVLADDGLRIIGEVENIAVGASRALTIQAQPGSYFTVCKPGMIGEGIGQTAFTVTGDEIAIDASEEKATQEAVANYTAYTKTQVGELVMGVKALTDAYVAGNDDEARRLFPIARINYERIEPTAEQFGDLDPKIDYRKPGADAEGLEFTGFHRIEADLWNDEAVLNYPDDEVPLLDQTGREALADQLNTDIQALYDQVHSADFVLTLGDITNGAIGLLDEVAAPDGKLPGEEDEFSHTDLYDFYANVEGAEVAFGSVRDIAEAKGAEGAALVAELDAQFKAMKDLLATYGNYDDGFVSYDTVAQDKRNELGAQLNALSEPLAQLTHTVLGVSEG</sequence>
<feature type="signal peptide" evidence="4">
    <location>
        <begin position="1"/>
        <end position="18"/>
    </location>
</feature>
<dbReference type="OrthoDB" id="7348379at2"/>
<dbReference type="Pfam" id="PF13473">
    <property type="entry name" value="Cupredoxin_1"/>
    <property type="match status" value="1"/>
</dbReference>
<evidence type="ECO:0000313" key="8">
    <source>
        <dbReference type="Proteomes" id="UP000315389"/>
    </source>
</evidence>
<reference evidence="7 8" key="1">
    <citation type="submission" date="2019-06" db="EMBL/GenBank/DDBJ databases">
        <title>Sequencing the genomes of 1000 actinobacteria strains.</title>
        <authorList>
            <person name="Klenk H.-P."/>
        </authorList>
    </citation>
    <scope>NUCLEOTIDE SEQUENCE [LARGE SCALE GENOMIC DNA]</scope>
    <source>
        <strain evidence="7 8">DSM 4813</strain>
    </source>
</reference>
<dbReference type="Proteomes" id="UP000315389">
    <property type="component" value="Unassembled WGS sequence"/>
</dbReference>
<dbReference type="PROSITE" id="PS51257">
    <property type="entry name" value="PROKAR_LIPOPROTEIN"/>
    <property type="match status" value="1"/>
</dbReference>
<dbReference type="PANTHER" id="PTHR39192:SF1">
    <property type="entry name" value="IRON UPTAKE SYSTEM COMPONENT EFEO"/>
    <property type="match status" value="1"/>
</dbReference>
<protein>
    <submittedName>
        <fullName evidence="7">Iron uptake system component EfeO</fullName>
    </submittedName>
</protein>
<dbReference type="NCBIfam" id="NF041757">
    <property type="entry name" value="EfeO"/>
    <property type="match status" value="1"/>
</dbReference>
<evidence type="ECO:0000256" key="3">
    <source>
        <dbReference type="ARBA" id="ARBA00022729"/>
    </source>
</evidence>
<comment type="caution">
    <text evidence="7">The sequence shown here is derived from an EMBL/GenBank/DDBJ whole genome shotgun (WGS) entry which is preliminary data.</text>
</comment>
<dbReference type="AlphaFoldDB" id="A0A542ZAF6"/>
<dbReference type="InterPro" id="IPR050894">
    <property type="entry name" value="EfeM/EfeO_iron_uptake"/>
</dbReference>
<dbReference type="EMBL" id="VFOS01000005">
    <property type="protein sequence ID" value="TQL57220.1"/>
    <property type="molecule type" value="Genomic_DNA"/>
</dbReference>
<feature type="domain" description="EfeO-type cupredoxin-like" evidence="6">
    <location>
        <begin position="15"/>
        <end position="108"/>
    </location>
</feature>
<organism evidence="7 8">
    <name type="scientific">Rarobacter faecitabidus</name>
    <dbReference type="NCBI Taxonomy" id="13243"/>
    <lineage>
        <taxon>Bacteria</taxon>
        <taxon>Bacillati</taxon>
        <taxon>Actinomycetota</taxon>
        <taxon>Actinomycetes</taxon>
        <taxon>Micrococcales</taxon>
        <taxon>Rarobacteraceae</taxon>
        <taxon>Rarobacter</taxon>
    </lineage>
</organism>
<keyword evidence="8" id="KW-1185">Reference proteome</keyword>
<gene>
    <name evidence="7" type="ORF">FB461_2341</name>
</gene>
<dbReference type="InterPro" id="IPR018976">
    <property type="entry name" value="Imelysin-like"/>
</dbReference>
<evidence type="ECO:0000256" key="1">
    <source>
        <dbReference type="ARBA" id="ARBA00004418"/>
    </source>
</evidence>
<evidence type="ECO:0000256" key="2">
    <source>
        <dbReference type="ARBA" id="ARBA00005989"/>
    </source>
</evidence>
<evidence type="ECO:0000256" key="4">
    <source>
        <dbReference type="SAM" id="SignalP"/>
    </source>
</evidence>
<dbReference type="GO" id="GO:0042597">
    <property type="term" value="C:periplasmic space"/>
    <property type="evidence" value="ECO:0007669"/>
    <property type="project" value="UniProtKB-SubCell"/>
</dbReference>
<dbReference type="CDD" id="cd14656">
    <property type="entry name" value="Imelysin-like_EfeO"/>
    <property type="match status" value="1"/>
</dbReference>
<evidence type="ECO:0000259" key="6">
    <source>
        <dbReference type="Pfam" id="PF13473"/>
    </source>
</evidence>
<comment type="similarity">
    <text evidence="2">Belongs to the EfeM/EfeO family.</text>
</comment>
<dbReference type="InterPro" id="IPR038352">
    <property type="entry name" value="Imelysin_sf"/>
</dbReference>
<dbReference type="InterPro" id="IPR028096">
    <property type="entry name" value="EfeO_Cupredoxin"/>
</dbReference>
<accession>A0A542ZAF6</accession>
<dbReference type="PANTHER" id="PTHR39192">
    <property type="entry name" value="IRON UPTAKE SYSTEM COMPONENT EFEO"/>
    <property type="match status" value="1"/>
</dbReference>
<feature type="domain" description="Imelysin-like" evidence="5">
    <location>
        <begin position="138"/>
        <end position="390"/>
    </location>
</feature>
<dbReference type="Gene3D" id="1.20.1420.20">
    <property type="entry name" value="M75 peptidase, HXXE motif"/>
    <property type="match status" value="1"/>
</dbReference>
<dbReference type="InterPro" id="IPR053377">
    <property type="entry name" value="Iron_uptake_EfeM/EfeO"/>
</dbReference>
<evidence type="ECO:0000313" key="7">
    <source>
        <dbReference type="EMBL" id="TQL57220.1"/>
    </source>
</evidence>
<feature type="chain" id="PRO_5039450725" evidence="4">
    <location>
        <begin position="19"/>
        <end position="400"/>
    </location>
</feature>
<name>A0A542ZAF6_RARFA</name>
<evidence type="ECO:0000259" key="5">
    <source>
        <dbReference type="Pfam" id="PF09375"/>
    </source>
</evidence>
<dbReference type="RefSeq" id="WP_142122240.1">
    <property type="nucleotide sequence ID" value="NZ_BAAASV010000002.1"/>
</dbReference>
<dbReference type="Pfam" id="PF09375">
    <property type="entry name" value="Peptidase_M75"/>
    <property type="match status" value="1"/>
</dbReference>
<dbReference type="InterPro" id="IPR034981">
    <property type="entry name" value="Imelysin-like_EfeO/Algp7"/>
</dbReference>